<dbReference type="CDD" id="cd00833">
    <property type="entry name" value="PKS"/>
    <property type="match status" value="2"/>
</dbReference>
<dbReference type="InterPro" id="IPR049552">
    <property type="entry name" value="PKS_DH_N"/>
</dbReference>
<comment type="caution">
    <text evidence="13">The sequence shown here is derived from an EMBL/GenBank/DDBJ whole genome shotgun (WGS) entry which is preliminary data.</text>
</comment>
<organism evidence="13 14">
    <name type="scientific">Streptomyces cinnamoneus</name>
    <name type="common">Streptoverticillium cinnamoneum</name>
    <dbReference type="NCBI Taxonomy" id="53446"/>
    <lineage>
        <taxon>Bacteria</taxon>
        <taxon>Bacillati</taxon>
        <taxon>Actinomycetota</taxon>
        <taxon>Actinomycetes</taxon>
        <taxon>Kitasatosporales</taxon>
        <taxon>Streptomycetaceae</taxon>
        <taxon>Streptomyces</taxon>
        <taxon>Streptomyces cinnamoneus group</taxon>
    </lineage>
</organism>
<comment type="pathway">
    <text evidence="2">Antibiotic biosynthesis.</text>
</comment>
<dbReference type="SUPFAM" id="SSF51735">
    <property type="entry name" value="NAD(P)-binding Rossmann-fold domains"/>
    <property type="match status" value="5"/>
</dbReference>
<evidence type="ECO:0000256" key="2">
    <source>
        <dbReference type="ARBA" id="ARBA00004792"/>
    </source>
</evidence>
<dbReference type="InterPro" id="IPR015083">
    <property type="entry name" value="NorB/c/GfsB-D-like_docking"/>
</dbReference>
<evidence type="ECO:0000259" key="11">
    <source>
        <dbReference type="PROSITE" id="PS52004"/>
    </source>
</evidence>
<dbReference type="InterPro" id="IPR020841">
    <property type="entry name" value="PKS_Beta-ketoAc_synthase_dom"/>
</dbReference>
<feature type="active site" description="Proton donor; for dehydratase activity" evidence="9">
    <location>
        <position position="2877"/>
    </location>
</feature>
<dbReference type="Pfam" id="PF08659">
    <property type="entry name" value="KR"/>
    <property type="match status" value="2"/>
</dbReference>
<dbReference type="InterPro" id="IPR013154">
    <property type="entry name" value="ADH-like_N"/>
</dbReference>
<comment type="cofactor">
    <cofactor evidence="1">
        <name>pantetheine 4'-phosphate</name>
        <dbReference type="ChEBI" id="CHEBI:47942"/>
    </cofactor>
</comment>
<dbReference type="InterPro" id="IPR042104">
    <property type="entry name" value="PKS_dehydratase_sf"/>
</dbReference>
<dbReference type="FunFam" id="3.40.47.10:FF:000019">
    <property type="entry name" value="Polyketide synthase type I"/>
    <property type="match status" value="2"/>
</dbReference>
<dbReference type="InterPro" id="IPR032821">
    <property type="entry name" value="PKS_assoc"/>
</dbReference>
<dbReference type="Pfam" id="PF21089">
    <property type="entry name" value="PKS_DH_N"/>
    <property type="match status" value="2"/>
</dbReference>
<feature type="region of interest" description="N-terminal hotdog fold" evidence="9">
    <location>
        <begin position="932"/>
        <end position="1057"/>
    </location>
</feature>
<dbReference type="GO" id="GO:0031177">
    <property type="term" value="F:phosphopantetheine binding"/>
    <property type="evidence" value="ECO:0007669"/>
    <property type="project" value="InterPro"/>
</dbReference>
<dbReference type="InterPro" id="IPR006162">
    <property type="entry name" value="Ppantetheine_attach_site"/>
</dbReference>
<feature type="domain" description="Carrier" evidence="10">
    <location>
        <begin position="1691"/>
        <end position="1766"/>
    </location>
</feature>
<keyword evidence="7" id="KW-0511">Multifunctional enzyme</keyword>
<dbReference type="SUPFAM" id="SSF50129">
    <property type="entry name" value="GroES-like"/>
    <property type="match status" value="1"/>
</dbReference>
<evidence type="ECO:0000256" key="4">
    <source>
        <dbReference type="ARBA" id="ARBA00022553"/>
    </source>
</evidence>
<dbReference type="InterPro" id="IPR036291">
    <property type="entry name" value="NAD(P)-bd_dom_sf"/>
</dbReference>
<dbReference type="Gene3D" id="3.30.70.3290">
    <property type="match status" value="2"/>
</dbReference>
<dbReference type="Gene3D" id="3.40.50.720">
    <property type="entry name" value="NAD(P)-binding Rossmann-like Domain"/>
    <property type="match status" value="2"/>
</dbReference>
<dbReference type="Pfam" id="PF16197">
    <property type="entry name" value="KAsynt_C_assoc"/>
    <property type="match status" value="2"/>
</dbReference>
<dbReference type="SUPFAM" id="SSF47336">
    <property type="entry name" value="ACP-like"/>
    <property type="match status" value="2"/>
</dbReference>
<dbReference type="GO" id="GO:0033068">
    <property type="term" value="P:macrolide biosynthetic process"/>
    <property type="evidence" value="ECO:0007669"/>
    <property type="project" value="UniProtKB-ARBA"/>
</dbReference>
<dbReference type="GO" id="GO:0004315">
    <property type="term" value="F:3-oxoacyl-[acyl-carrier-protein] synthase activity"/>
    <property type="evidence" value="ECO:0007669"/>
    <property type="project" value="InterPro"/>
</dbReference>
<dbReference type="SUPFAM" id="SSF53901">
    <property type="entry name" value="Thiolase-like"/>
    <property type="match status" value="2"/>
</dbReference>
<evidence type="ECO:0000313" key="13">
    <source>
        <dbReference type="EMBL" id="PHQ53338.1"/>
    </source>
</evidence>
<evidence type="ECO:0000256" key="8">
    <source>
        <dbReference type="ARBA" id="ARBA00023315"/>
    </source>
</evidence>
<dbReference type="InterPro" id="IPR011032">
    <property type="entry name" value="GroES-like_sf"/>
</dbReference>
<evidence type="ECO:0000256" key="5">
    <source>
        <dbReference type="ARBA" id="ARBA00022679"/>
    </source>
</evidence>
<dbReference type="InterPro" id="IPR016035">
    <property type="entry name" value="Acyl_Trfase/lysoPLipase"/>
</dbReference>
<dbReference type="SMART" id="SM00823">
    <property type="entry name" value="PKS_PP"/>
    <property type="match status" value="2"/>
</dbReference>
<feature type="region of interest" description="C-terminal hotdog fold" evidence="9">
    <location>
        <begin position="2816"/>
        <end position="2957"/>
    </location>
</feature>
<protein>
    <submittedName>
        <fullName evidence="13">Uncharacterized protein</fullName>
    </submittedName>
</protein>
<dbReference type="SMART" id="SM00825">
    <property type="entry name" value="PKS_KS"/>
    <property type="match status" value="2"/>
</dbReference>
<evidence type="ECO:0000259" key="12">
    <source>
        <dbReference type="PROSITE" id="PS52019"/>
    </source>
</evidence>
<dbReference type="GO" id="GO:0006633">
    <property type="term" value="P:fatty acid biosynthetic process"/>
    <property type="evidence" value="ECO:0007669"/>
    <property type="project" value="InterPro"/>
</dbReference>
<evidence type="ECO:0000256" key="1">
    <source>
        <dbReference type="ARBA" id="ARBA00001957"/>
    </source>
</evidence>
<dbReference type="FunFam" id="3.40.50.720:FF:000209">
    <property type="entry name" value="Polyketide synthase Pks12"/>
    <property type="match status" value="1"/>
</dbReference>
<feature type="region of interest" description="N-terminal hotdog fold" evidence="9">
    <location>
        <begin position="2679"/>
        <end position="2804"/>
    </location>
</feature>
<proteinExistence type="predicted"/>
<dbReference type="Pfam" id="PF13602">
    <property type="entry name" value="ADH_zinc_N_2"/>
    <property type="match status" value="1"/>
</dbReference>
<keyword evidence="4" id="KW-0597">Phosphoprotein</keyword>
<keyword evidence="6" id="KW-0045">Antibiotic biosynthesis</keyword>
<feature type="active site" description="Proton acceptor; for dehydratase activity" evidence="9">
    <location>
        <position position="964"/>
    </location>
</feature>
<dbReference type="SMART" id="SM00822">
    <property type="entry name" value="PKS_KR"/>
    <property type="match status" value="2"/>
</dbReference>
<keyword evidence="3" id="KW-0596">Phosphopantetheine</keyword>
<dbReference type="InterPro" id="IPR013968">
    <property type="entry name" value="PKS_KR"/>
</dbReference>
<dbReference type="Pfam" id="PF14765">
    <property type="entry name" value="PS-DH"/>
    <property type="match status" value="2"/>
</dbReference>
<feature type="domain" description="PKS/mFAS DH" evidence="12">
    <location>
        <begin position="2679"/>
        <end position="2957"/>
    </location>
</feature>
<dbReference type="InterPro" id="IPR002364">
    <property type="entry name" value="Quin_OxRdtase/zeta-crystal_CS"/>
</dbReference>
<dbReference type="InterPro" id="IPR014031">
    <property type="entry name" value="Ketoacyl_synth_C"/>
</dbReference>
<feature type="region of interest" description="C-terminal hotdog fold" evidence="9">
    <location>
        <begin position="1072"/>
        <end position="1210"/>
    </location>
</feature>
<evidence type="ECO:0000259" key="10">
    <source>
        <dbReference type="PROSITE" id="PS50075"/>
    </source>
</evidence>
<dbReference type="InterPro" id="IPR020807">
    <property type="entry name" value="PKS_DH"/>
</dbReference>
<dbReference type="InterPro" id="IPR055123">
    <property type="entry name" value="SpnB-like_Rossmann"/>
</dbReference>
<evidence type="ECO:0000256" key="7">
    <source>
        <dbReference type="ARBA" id="ARBA00023268"/>
    </source>
</evidence>
<dbReference type="PROSITE" id="PS52019">
    <property type="entry name" value="PKS_MFAS_DH"/>
    <property type="match status" value="2"/>
</dbReference>
<keyword evidence="14" id="KW-1185">Reference proteome</keyword>
<dbReference type="Pfam" id="PF00550">
    <property type="entry name" value="PP-binding"/>
    <property type="match status" value="2"/>
</dbReference>
<dbReference type="InterPro" id="IPR014030">
    <property type="entry name" value="Ketoacyl_synth_N"/>
</dbReference>
<feature type="domain" description="Ketosynthase family 3 (KS3)" evidence="11">
    <location>
        <begin position="34"/>
        <end position="461"/>
    </location>
</feature>
<name>A0A2G1XQ21_STRCJ</name>
<dbReference type="InterPro" id="IPR001227">
    <property type="entry name" value="Ac_transferase_dom_sf"/>
</dbReference>
<dbReference type="Pfam" id="PF08240">
    <property type="entry name" value="ADH_N"/>
    <property type="match status" value="1"/>
</dbReference>
<accession>A0A2G1XQ21</accession>
<feature type="active site" description="Proton donor; for dehydratase activity" evidence="9">
    <location>
        <position position="1133"/>
    </location>
</feature>
<dbReference type="Gene3D" id="3.90.180.10">
    <property type="entry name" value="Medium-chain alcohol dehydrogenases, catalytic domain"/>
    <property type="match status" value="1"/>
</dbReference>
<dbReference type="InterPro" id="IPR016036">
    <property type="entry name" value="Malonyl_transacylase_ACP-bd"/>
</dbReference>
<reference evidence="13 14" key="1">
    <citation type="journal article" date="2017" name="Biochemistry">
        <title>Identification of the Biosynthetic Pathway for the Antibiotic Bicyclomycin.</title>
        <authorList>
            <person name="Patteson J."/>
            <person name="Cai W."/>
            <person name="Johnson R.A."/>
            <person name="Santa Maria K."/>
            <person name="Li B."/>
        </authorList>
    </citation>
    <scope>NUCLEOTIDE SEQUENCE [LARGE SCALE GENOMIC DNA]</scope>
    <source>
        <strain evidence="13 14">ATCC 21532</strain>
    </source>
</reference>
<dbReference type="EMBL" id="NHZO01000037">
    <property type="protein sequence ID" value="PHQ53338.1"/>
    <property type="molecule type" value="Genomic_DNA"/>
</dbReference>
<dbReference type="Pfam" id="PF00698">
    <property type="entry name" value="Acyl_transf_1"/>
    <property type="match status" value="2"/>
</dbReference>
<dbReference type="GO" id="GO:0008270">
    <property type="term" value="F:zinc ion binding"/>
    <property type="evidence" value="ECO:0007669"/>
    <property type="project" value="InterPro"/>
</dbReference>
<dbReference type="InterPro" id="IPR036736">
    <property type="entry name" value="ACP-like_sf"/>
</dbReference>
<evidence type="ECO:0000313" key="14">
    <source>
        <dbReference type="Proteomes" id="UP000222531"/>
    </source>
</evidence>
<feature type="domain" description="PKS/mFAS DH" evidence="12">
    <location>
        <begin position="932"/>
        <end position="1210"/>
    </location>
</feature>
<dbReference type="Pfam" id="PF22953">
    <property type="entry name" value="SpnB_Rossmann"/>
    <property type="match status" value="2"/>
</dbReference>
<dbReference type="FunFam" id="1.10.1200.10:FF:000007">
    <property type="entry name" value="Probable polyketide synthase pks17"/>
    <property type="match status" value="2"/>
</dbReference>
<dbReference type="InterPro" id="IPR018201">
    <property type="entry name" value="Ketoacyl_synth_AS"/>
</dbReference>
<dbReference type="InterPro" id="IPR009081">
    <property type="entry name" value="PP-bd_ACP"/>
</dbReference>
<evidence type="ECO:0000256" key="9">
    <source>
        <dbReference type="PROSITE-ProRule" id="PRU01363"/>
    </source>
</evidence>
<dbReference type="PROSITE" id="PS00012">
    <property type="entry name" value="PHOSPHOPANTETHEINE"/>
    <property type="match status" value="1"/>
</dbReference>
<dbReference type="Gene3D" id="1.10.1200.10">
    <property type="entry name" value="ACP-like"/>
    <property type="match status" value="2"/>
</dbReference>
<dbReference type="FunFam" id="3.40.366.10:FF:000002">
    <property type="entry name" value="Probable polyketide synthase 2"/>
    <property type="match status" value="2"/>
</dbReference>
<dbReference type="SMART" id="SM01294">
    <property type="entry name" value="PKS_PP_betabranch"/>
    <property type="match status" value="2"/>
</dbReference>
<dbReference type="Pfam" id="PF02801">
    <property type="entry name" value="Ketoacyl-synt_C"/>
    <property type="match status" value="2"/>
</dbReference>
<keyword evidence="8" id="KW-0012">Acyltransferase</keyword>
<dbReference type="CDD" id="cd05195">
    <property type="entry name" value="enoyl_red"/>
    <property type="match status" value="1"/>
</dbReference>
<dbReference type="PROSITE" id="PS50075">
    <property type="entry name" value="CARRIER"/>
    <property type="match status" value="2"/>
</dbReference>
<dbReference type="InterPro" id="IPR020843">
    <property type="entry name" value="ER"/>
</dbReference>
<dbReference type="OrthoDB" id="9778690at2"/>
<dbReference type="InterPro" id="IPR057326">
    <property type="entry name" value="KR_dom"/>
</dbReference>
<dbReference type="SUPFAM" id="SSF55048">
    <property type="entry name" value="Probable ACP-binding domain of malonyl-CoA ACP transacylase"/>
    <property type="match status" value="2"/>
</dbReference>
<dbReference type="Proteomes" id="UP000222531">
    <property type="component" value="Unassembled WGS sequence"/>
</dbReference>
<evidence type="ECO:0000256" key="3">
    <source>
        <dbReference type="ARBA" id="ARBA00022450"/>
    </source>
</evidence>
<dbReference type="InterPro" id="IPR014043">
    <property type="entry name" value="Acyl_transferase_dom"/>
</dbReference>
<dbReference type="Gene3D" id="3.40.47.10">
    <property type="match status" value="2"/>
</dbReference>
<dbReference type="SMART" id="SM00826">
    <property type="entry name" value="PKS_DH"/>
    <property type="match status" value="2"/>
</dbReference>
<dbReference type="SMART" id="SM00829">
    <property type="entry name" value="PKS_ER"/>
    <property type="match status" value="1"/>
</dbReference>
<dbReference type="CDD" id="cd08956">
    <property type="entry name" value="KR_3_FAS_SDR_x"/>
    <property type="match status" value="2"/>
</dbReference>
<dbReference type="PANTHER" id="PTHR43775">
    <property type="entry name" value="FATTY ACID SYNTHASE"/>
    <property type="match status" value="1"/>
</dbReference>
<dbReference type="InterPro" id="IPR050091">
    <property type="entry name" value="PKS_NRPS_Biosynth_Enz"/>
</dbReference>
<dbReference type="InterPro" id="IPR016039">
    <property type="entry name" value="Thiolase-like"/>
</dbReference>
<dbReference type="GO" id="GO:0016491">
    <property type="term" value="F:oxidoreductase activity"/>
    <property type="evidence" value="ECO:0007669"/>
    <property type="project" value="InterPro"/>
</dbReference>
<feature type="active site" description="Proton acceptor; for dehydratase activity" evidence="9">
    <location>
        <position position="2711"/>
    </location>
</feature>
<dbReference type="Pfam" id="PF00109">
    <property type="entry name" value="ketoacyl-synt"/>
    <property type="match status" value="2"/>
</dbReference>
<dbReference type="SMART" id="SM00827">
    <property type="entry name" value="PKS_AT"/>
    <property type="match status" value="2"/>
</dbReference>
<dbReference type="Gene3D" id="3.40.366.10">
    <property type="entry name" value="Malonyl-Coenzyme A Acyl Carrier Protein, domain 2"/>
    <property type="match status" value="2"/>
</dbReference>
<dbReference type="PANTHER" id="PTHR43775:SF51">
    <property type="entry name" value="INACTIVE PHENOLPHTHIOCEROL SYNTHESIS POLYKETIDE SYNTHASE TYPE I PKS1-RELATED"/>
    <property type="match status" value="1"/>
</dbReference>
<feature type="domain" description="Carrier" evidence="10">
    <location>
        <begin position="3774"/>
        <end position="3849"/>
    </location>
</feature>
<dbReference type="SUPFAM" id="SSF52151">
    <property type="entry name" value="FabD/lysophospholipase-like"/>
    <property type="match status" value="2"/>
</dbReference>
<dbReference type="FunFam" id="3.90.180.10:FF:000032">
    <property type="entry name" value="Probable polyketide synthase pks1"/>
    <property type="match status" value="1"/>
</dbReference>
<dbReference type="InterPro" id="IPR049900">
    <property type="entry name" value="PKS_mFAS_DH"/>
</dbReference>
<dbReference type="PROSITE" id="PS52004">
    <property type="entry name" value="KS3_2"/>
    <property type="match status" value="2"/>
</dbReference>
<sequence length="3925" mass="408043">MTNTSGEAVVEALRDSLKEIARLRKQNERLATAREPVAIVATSCRFPGGVRTPEELWRMLAAGEDAVSGFPADRGWDLDALYDTDAGRSGTSYVRHGCFLHDVADFDAGFFGISPREATAMDPQQRLLLETSWEAFERAGIDPAGLRGSRTGVFVGSNGQEYGQIAEKAPNDELEGHVGTGSAASVASGRIAYSFGLEGPAITVDTACSSSLVALHLAVRALRDGECDLALAGGVRVLATPAPFVELSRQGALSPDGRCKAFAAGADGAGWAEGAGMLLVERLADARRLGHPVLAVVRGSAVNQDGASSGLTAPNGPAQQRVIRQALAGAGLTAADVDAVEAHGTGTRLGDPIEAQALLATYGQDRPTDHPLWLGSVKSNIGHTQAAAGVAGVIKMVEAMRHGLLPATLHVDRPTPHVDWSAGAVKLLSEPVPWRSDGRPRRAGVSSFGISGTNAHVILEEAPESEDGPAGDTGGRPAGLALSPLSARTEAALRAQAARLRQAVDADPGLAVHDVAHSLATGRTVFEQRAVVLADSRDGLLEGLAALAGDRPLPTVVQGAAEGDHRAVFVFPGQGSQWAGMAVGLLAESPVFAARMQECARALAPHVDWSLTDVLHDAGALERVDVVQPALWAVMVSLAALWRSYGVEPAAVVGHSQGEIAAACVAGGLSLEDGALVVALRSKALTALSGQGGMVSVALGEEEVRRRVRRWGERLSVAAVNGPHATVVSGAPDALEELRADCESAGVRARRIPVDYASHSAQVELIREELLALLAPVAPRTGSVAFFSTVTGETVDTATLDAGYWYRNLRETVRFGDAVLTLAGQGHEVFVEASPHPVLQAAIQEASDEVPGASLAVVGSLRRDAGGLDRFLTSVAEAHVRGVEVDRAAVFGGPGARRVDLPTYAFERRRHWAEAGPATGDVSAAGLEPAGHPLLGAAVPLPGSGGVLFTGRLSARTHPWLADHVVAGSVLLPGTAFVELALRAGEEAGCGRLDELTLAAPLVLDEEAATCVQVAVDGADEDGRRPLAVYARSADAGDEEEWTCHATGVLSPVTGHDRAAAAETSAWPPADAGPVALDGLYDRIAGTGIEYGPVFRGLRAAWRRGDEVFAEVRLPEEEHAAAARFGLHPALLDAALHAVGLGAVRDAGDGLLPFLFSGVRLHAVGSTALRVHLAPAGTDAVRLTVTDGSGLPVATVDSLVLRPVPHEKLRSRGGPRDALFRLDWPEFEPPAPGEPTAVVLGDDHLGLAGVLGLPSHPDVAALAEAAGTAPPDLAVVSFPGAGERLAESARAATARALELLQAWLADERLAGTRLAVVTRGAVAVRDGEDVPGLAAAPVRGLVRSAQAEHPGRFALVDLDGHDASPHALLAAALSDEPQTAVRAGAVHVARLARAAAAADAPPVLPEPDGTVLVTGGTGLLGGFVARHLVSAHGARHLLLVGRRGEAAPGMSELVAELRESGASVTVAACDVTDRAALTAVLAAVPAAHPLTAVVHAAGVLDDGVLTSLTPERLDAVLRPKVDAVLLLHELTREAPLSAFVLFSSATSTFGGQGQADYAAANAFLDALAQARRAAGLPARSLAWGLWEQRSEMSAHVGTADLARMGRAGALTLGREDGLALFDAALSVDEALLVPARVDLRGLRRSGGPVHPLLRALLPAPVRRAVTADGTDGGGSELVERLRGLPDAERRERLTELVRAHAAAVLGHAEADAVGPDRAFKDVGFDSLTAVELRNRLHAATGVRLPATLVFDHPTPVALAGFLTERVLGSAPRALAPVAAGSGAADGEPVAVVAMSCRFPGGVRSPEDLWQLVASDGDAMSAFPDDRGWDLAGLGGADGDGRGVEGGFLLDAAEFDPLFFGISPREALAMDPQQRLLLETSWEAVERAGIVPASLRGSRTGVFVGAMYQDYLLRLRNAPEEAEGYLGTGGSGSVISGRISYALGLEGPAVTVDTACSSSLVALHLAAQALRSGECELALAGGVAVMATVDLFTEYRRQQALSPSSRCKAFADGADGAAFGEGVGMVLLERLSDAHRNGHHVLAVIRGSAVNQDGASNGLTAPNGPSQERVIHAALTNARLTPADVDAVEAHGTGTRLGDPIEAQALLATYGQNRPTDHPLWLGSLKSNIGHAQAAAGIGGVIKMVEAMRHGTLPRTLHVDQPTTQVDWSAGAVEVLTEARPWPETGRPRRAAVSSFGVSGTNAHLILEHTPEEETAAPAEADRDGSPVPLVLSARTATGLRDQAARLHTHLTERPAARLTDVAHALATSRTHFEHRAVIPAGDRDEAVGGLEALATDGEFPGLLRARAADGQKVVFVFPGQGAYWPAMAAELLRTSPVFAEKAGECAAALEAHLDWSVLDVLSGAVEAPPAHRSDMIQPLLFAVTVSLAALWRSYGVEPSAVVGHSQGEVAAAHVAGALSLEDAARVVALRSRALLSLVGHGGMAAVAEPREELEARLERWRGRLSVAAVNSPRSATVTGSSDALDELLEELEAAGVRARRIRGADGAGHSAQVDTLRAHLLDVLAPVTPHPSAVPFYSTVYGEPVDTAGLDAEYWFLNARRPVEFERTTRALTAAGFRTFVEVSPHPLLSTPLQESADDVDVAVVGSLRRDEGGPERFLASVAEAHARGVRLDWSAVFAGQDARWTDLPTYAFERTHLWLHDGEPAGDVASVGLDPAGHPLLGAGVELPDTGGYLFTGRLSLRGHPWLADHGSPDVALLAGTAFVELALRAAERTGCSGVEELTLHQPLLLPEQDAVRLRVVVGGADDAGRRPVSVYARVEGTPADVPWTKHADGVLGRDGHGRPLDLTAWPPQGARPVDVEGLYERFADGGIVYGPSFRGLRAVWRRGDEMFAEVRLPQEERDSSDRYGLHPALFDAALHTLGLGAPVPGAGEGRNLLPFAWRGIALHATGAAGLRVRVAPDGEGGVSVHAADEAGGPVLSVDSLVLRPASAELLRPGGDALHDSLFRLTWTPVAPAEADEEAGWAVAGPDSWGLAEALRAAGTPVAGHADGRALAEAVAAGEAVPDVVLVPFPAGPDDGDDVAGTALEMTGRALALAQEWLSGERFADSRLVVVTRGAVATAPGEPAPDPVLAPVWGLLRSAQSENPGRIVLVDLDADGSSHRALPGALATGEPQLAIRAGRPLAFRLARAATSTALTLPSDTASWRLTPSADGTLEELSLGNGPDTGTPLADGEVRVAVRAAGLNFRDALIALDMYPGGDARLGSEGAGIVLETGPGVTALRPGDRVMGLLPGSFASTAIADQRTLVRIPEGWSYVKAASVPLVFLTAYYGLVDLAGLRAGESVLVHAAAGGVGMAATQLARHLGAEVYGTASRGKWDALRDLGFDDDHLGSSRDPGFEPRLRAATGGRGVDVVLNSLTGELVDASLHLLGPGGRFLEMGRADLRDPAAVAAGHDGVRYQAYDLSEAGMDRIHEMLIHVVDLLERGVLTPLPVRAWDLRHAKDAFRFLSQARHVGKMVLTVPRRLDPSGTVLITGGTGTLGGLVARHLVTRHGARHLVLAGRRGADAPGVAALAAELAGHGAELTLAACDVSDRGDVAKLLAGIPDGRPLTAVVHAAGALDDGVIDTLTPDRLDRVWYPKAEAAVHLHELTRDSDLSAFVLFSSSAGTFGGPGQGNYAAANAFLDAFAQARRAAGLPATSLAWGLWEERSEGTAALDDTDLTRIGRGGMAPLPTDEALALFDTGTDHADAVLLTARLHLAPLREQPLESVPPALRGLVRGRLRAAAGAQASEGGGTLADSLAGLPAHKQHGVLLQLVLRHVAAVLGHDSPDTVPADRSFKEQGFDSLTAVELRNRLATAVDLRMPATLVFDHPSPAALATYLRDLLVPEEPSGVETVLGELDRLATELDAFAEDDEARDAIAVRLQALTARWNATDTATATEDALESATDDELFDMVDKHLG</sequence>
<dbReference type="PROSITE" id="PS00606">
    <property type="entry name" value="KS3_1"/>
    <property type="match status" value="2"/>
</dbReference>
<dbReference type="InterPro" id="IPR020806">
    <property type="entry name" value="PKS_PP-bd"/>
</dbReference>
<dbReference type="Gene3D" id="3.10.129.110">
    <property type="entry name" value="Polyketide synthase dehydratase"/>
    <property type="match status" value="2"/>
</dbReference>
<evidence type="ECO:0000256" key="6">
    <source>
        <dbReference type="ARBA" id="ARBA00023194"/>
    </source>
</evidence>
<dbReference type="PROSITE" id="PS01162">
    <property type="entry name" value="QOR_ZETA_CRYSTAL"/>
    <property type="match status" value="1"/>
</dbReference>
<gene>
    <name evidence="13" type="ORF">BLA24_02545</name>
</gene>
<dbReference type="Pfam" id="PF08990">
    <property type="entry name" value="Docking"/>
    <property type="match status" value="1"/>
</dbReference>
<dbReference type="Gene3D" id="3.40.50.11460">
    <property type="match status" value="1"/>
</dbReference>
<keyword evidence="5" id="KW-0808">Transferase</keyword>
<feature type="domain" description="Ketosynthase family 3 (KS3)" evidence="11">
    <location>
        <begin position="1786"/>
        <end position="2208"/>
    </location>
</feature>
<dbReference type="GO" id="GO:0004312">
    <property type="term" value="F:fatty acid synthase activity"/>
    <property type="evidence" value="ECO:0007669"/>
    <property type="project" value="TreeGrafter"/>
</dbReference>
<dbReference type="InterPro" id="IPR049551">
    <property type="entry name" value="PKS_DH_C"/>
</dbReference>